<reference evidence="5" key="2">
    <citation type="journal article" date="2015" name="Data Brief">
        <title>Shoot transcriptome of the giant reed, Arundo donax.</title>
        <authorList>
            <person name="Barrero R.A."/>
            <person name="Guerrero F.D."/>
            <person name="Moolhuijzen P."/>
            <person name="Goolsby J.A."/>
            <person name="Tidwell J."/>
            <person name="Bellgard S.E."/>
            <person name="Bellgard M.I."/>
        </authorList>
    </citation>
    <scope>NUCLEOTIDE SEQUENCE</scope>
    <source>
        <tissue evidence="5">Shoot tissue taken approximately 20 cm above the soil surface</tissue>
    </source>
</reference>
<reference evidence="5" key="1">
    <citation type="submission" date="2014-09" db="EMBL/GenBank/DDBJ databases">
        <authorList>
            <person name="Magalhaes I.L.F."/>
            <person name="Oliveira U."/>
            <person name="Santos F.R."/>
            <person name="Vidigal T.H.D.A."/>
            <person name="Brescovit A.D."/>
            <person name="Santos A.J."/>
        </authorList>
    </citation>
    <scope>NUCLEOTIDE SEQUENCE</scope>
    <source>
        <tissue evidence="5">Shoot tissue taken approximately 20 cm above the soil surface</tissue>
    </source>
</reference>
<evidence type="ECO:0000256" key="2">
    <source>
        <dbReference type="ARBA" id="ARBA00023054"/>
    </source>
</evidence>
<feature type="region of interest" description="Disordered" evidence="4">
    <location>
        <begin position="447"/>
        <end position="466"/>
    </location>
</feature>
<evidence type="ECO:0000256" key="3">
    <source>
        <dbReference type="SAM" id="Coils"/>
    </source>
</evidence>
<keyword evidence="2 3" id="KW-0175">Coiled coil</keyword>
<feature type="compositionally biased region" description="Basic and acidic residues" evidence="4">
    <location>
        <begin position="41"/>
        <end position="58"/>
    </location>
</feature>
<feature type="region of interest" description="Disordered" evidence="4">
    <location>
        <begin position="1"/>
        <end position="112"/>
    </location>
</feature>
<name>A0A0A9EPE3_ARUDO</name>
<proteinExistence type="inferred from homology"/>
<feature type="region of interest" description="Disordered" evidence="4">
    <location>
        <begin position="730"/>
        <end position="786"/>
    </location>
</feature>
<feature type="compositionally biased region" description="Basic and acidic residues" evidence="4">
    <location>
        <begin position="730"/>
        <end position="743"/>
    </location>
</feature>
<evidence type="ECO:0008006" key="6">
    <source>
        <dbReference type="Google" id="ProtNLM"/>
    </source>
</evidence>
<feature type="compositionally biased region" description="Basic and acidic residues" evidence="4">
    <location>
        <begin position="447"/>
        <end position="459"/>
    </location>
</feature>
<evidence type="ECO:0000256" key="4">
    <source>
        <dbReference type="SAM" id="MobiDB-lite"/>
    </source>
</evidence>
<feature type="coiled-coil region" evidence="3">
    <location>
        <begin position="391"/>
        <end position="418"/>
    </location>
</feature>
<evidence type="ECO:0000256" key="1">
    <source>
        <dbReference type="ARBA" id="ARBA00005485"/>
    </source>
</evidence>
<dbReference type="PANTHER" id="PTHR32054:SF94">
    <property type="entry name" value="OS07G0619100 PROTEIN"/>
    <property type="match status" value="1"/>
</dbReference>
<feature type="coiled-coil region" evidence="3">
    <location>
        <begin position="200"/>
        <end position="330"/>
    </location>
</feature>
<comment type="similarity">
    <text evidence="1">Belongs to the WEB family.</text>
</comment>
<dbReference type="EMBL" id="GBRH01195924">
    <property type="protein sequence ID" value="JAE01972.1"/>
    <property type="molecule type" value="Transcribed_RNA"/>
</dbReference>
<sequence length="809" mass="90597">MESTYATEESKSNDSSSNASLSPTGSSATAVDLPTPSGTKEVPDDNDHEEPSGHEERSPQAAIEISNPHIISADLTEHHGELNGPSDTGPEIFSRSGPTDAFANSMNDKEDHPSVDAIEVNHMPVNVSNSAGTMATDGMKSKEDQLYYQTDIAIKPERMEDSETRPESPYRGLIDTTAPFESVKEAVTKFGGIVDWKAHKAQMIERRKLIQLELEKVQAEIPRCKEELEAAEMAKSQVVDELEYTKRLIEELKHNLEKAQTEEAQARQDSELAQLRAHEIEHGVADEVSAVARTQMEVAKERHEKAVSELKSVKEELRSVHEQYVTLIDERDTATKRAEEVISAGKDIEKRVEELTLELIASKGSLELAHAAHHEAEERRIGAALAKEQDFLSWEKELHQAQEELQQLNSKLLSRNDMKLNIDTNLRRLLSLNSELAAYMENKLTEEAEGVSKDHESEYAKQSSKSIKEVLASKQKELQEVKENIEKAKTEANLLRFAATTLRSELDNEKTSLDTLQQREAMASIAVSSLEAELNRTKQEIESVRSKEADAQEKMLELPKVLQQVTQEAEDAKVAAHTVQEELRKAKEEFEQTMAAATTAQIKLSAVMKETEASKASERLALAAIQALQESKEARNAEDSPRRVTLPLSEYYELSKKAHEAEELANERVVESLSQVLSAKESESRILERLNEASEEMEEKKEALEIALESAERANEGKLAAEQELRKWRADHEQRRKAHEAAKRAVNPLNGPSRVFVEQKSPFHNEQESKSQMSGSSYESLAPNRKLQRKKSLFPLVGSVLSRKTRAQT</sequence>
<feature type="compositionally biased region" description="Low complexity" evidence="4">
    <location>
        <begin position="13"/>
        <end position="22"/>
    </location>
</feature>
<protein>
    <recommendedName>
        <fullName evidence="6">Protein WEAK CHLOROPLAST MOVEMENT UNDER BLUE LIGHT 1</fullName>
    </recommendedName>
</protein>
<dbReference type="GO" id="GO:0009904">
    <property type="term" value="P:chloroplast accumulation movement"/>
    <property type="evidence" value="ECO:0007669"/>
    <property type="project" value="TreeGrafter"/>
</dbReference>
<organism evidence="5">
    <name type="scientific">Arundo donax</name>
    <name type="common">Giant reed</name>
    <name type="synonym">Donax arundinaceus</name>
    <dbReference type="NCBI Taxonomy" id="35708"/>
    <lineage>
        <taxon>Eukaryota</taxon>
        <taxon>Viridiplantae</taxon>
        <taxon>Streptophyta</taxon>
        <taxon>Embryophyta</taxon>
        <taxon>Tracheophyta</taxon>
        <taxon>Spermatophyta</taxon>
        <taxon>Magnoliopsida</taxon>
        <taxon>Liliopsida</taxon>
        <taxon>Poales</taxon>
        <taxon>Poaceae</taxon>
        <taxon>PACMAD clade</taxon>
        <taxon>Arundinoideae</taxon>
        <taxon>Arundineae</taxon>
        <taxon>Arundo</taxon>
    </lineage>
</organism>
<dbReference type="AlphaFoldDB" id="A0A0A9EPE3"/>
<dbReference type="InterPro" id="IPR008545">
    <property type="entry name" value="Web"/>
</dbReference>
<dbReference type="GO" id="GO:0005829">
    <property type="term" value="C:cytosol"/>
    <property type="evidence" value="ECO:0007669"/>
    <property type="project" value="TreeGrafter"/>
</dbReference>
<dbReference type="GO" id="GO:0009903">
    <property type="term" value="P:chloroplast avoidance movement"/>
    <property type="evidence" value="ECO:0007669"/>
    <property type="project" value="TreeGrafter"/>
</dbReference>
<dbReference type="Pfam" id="PF05701">
    <property type="entry name" value="WEMBL"/>
    <property type="match status" value="1"/>
</dbReference>
<evidence type="ECO:0000313" key="5">
    <source>
        <dbReference type="EMBL" id="JAE01972.1"/>
    </source>
</evidence>
<feature type="compositionally biased region" description="Polar residues" evidence="4">
    <location>
        <begin position="770"/>
        <end position="779"/>
    </location>
</feature>
<accession>A0A0A9EPE3</accession>
<dbReference type="PANTHER" id="PTHR32054">
    <property type="entry name" value="HEAVY CHAIN, PUTATIVE, EXPRESSED-RELATED-RELATED"/>
    <property type="match status" value="1"/>
</dbReference>